<evidence type="ECO:0000313" key="2">
    <source>
        <dbReference type="Proteomes" id="UP000515202"/>
    </source>
</evidence>
<dbReference type="KEGG" id="pvp:105311468"/>
<dbReference type="GO" id="GO:0001664">
    <property type="term" value="F:G protein-coupled receptor binding"/>
    <property type="evidence" value="ECO:0007669"/>
    <property type="project" value="TreeGrafter"/>
</dbReference>
<dbReference type="OrthoDB" id="2272012at2759"/>
<proteinExistence type="predicted"/>
<keyword evidence="2" id="KW-1185">Reference proteome</keyword>
<reference evidence="3" key="1">
    <citation type="submission" date="2025-08" db="UniProtKB">
        <authorList>
            <consortium name="RefSeq"/>
        </authorList>
    </citation>
    <scope>IDENTIFICATION</scope>
    <source>
        <tissue evidence="3">Kidney</tissue>
    </source>
</reference>
<dbReference type="GO" id="GO:0005085">
    <property type="term" value="F:guanyl-nucleotide exchange factor activity"/>
    <property type="evidence" value="ECO:0007669"/>
    <property type="project" value="TreeGrafter"/>
</dbReference>
<dbReference type="RefSeq" id="XP_011385756.1">
    <property type="nucleotide sequence ID" value="XM_011387454.2"/>
</dbReference>
<feature type="compositionally biased region" description="Basic and acidic residues" evidence="1">
    <location>
        <begin position="51"/>
        <end position="63"/>
    </location>
</feature>
<name>A0A6P3S637_PTEVA</name>
<dbReference type="PANTHER" id="PTHR45872:SF1">
    <property type="entry name" value="RHO GUANINE NUCLEOTIDE EXCHANGE FACTOR 11"/>
    <property type="match status" value="1"/>
</dbReference>
<dbReference type="GO" id="GO:0007186">
    <property type="term" value="P:G protein-coupled receptor signaling pathway"/>
    <property type="evidence" value="ECO:0007669"/>
    <property type="project" value="TreeGrafter"/>
</dbReference>
<feature type="region of interest" description="Disordered" evidence="1">
    <location>
        <begin position="10"/>
        <end position="170"/>
    </location>
</feature>
<dbReference type="GO" id="GO:0005737">
    <property type="term" value="C:cytoplasm"/>
    <property type="evidence" value="ECO:0007669"/>
    <property type="project" value="TreeGrafter"/>
</dbReference>
<dbReference type="AlphaFoldDB" id="A0A6P3S637"/>
<protein>
    <submittedName>
        <fullName evidence="3">Rho guanine nucleotide exchange factor 11-like</fullName>
    </submittedName>
</protein>
<dbReference type="Proteomes" id="UP000515202">
    <property type="component" value="Unplaced"/>
</dbReference>
<evidence type="ECO:0000256" key="1">
    <source>
        <dbReference type="SAM" id="MobiDB-lite"/>
    </source>
</evidence>
<dbReference type="PANTHER" id="PTHR45872">
    <property type="entry name" value="RHO GUANINE NUCLEOTIDE EXCHANGE FACTOR 2, ISOFORM D"/>
    <property type="match status" value="1"/>
</dbReference>
<organism evidence="2 3">
    <name type="scientific">Pteropus vampyrus</name>
    <name type="common">Large flying fox</name>
    <dbReference type="NCBI Taxonomy" id="132908"/>
    <lineage>
        <taxon>Eukaryota</taxon>
        <taxon>Metazoa</taxon>
        <taxon>Chordata</taxon>
        <taxon>Craniata</taxon>
        <taxon>Vertebrata</taxon>
        <taxon>Euteleostomi</taxon>
        <taxon>Mammalia</taxon>
        <taxon>Eutheria</taxon>
        <taxon>Laurasiatheria</taxon>
        <taxon>Chiroptera</taxon>
        <taxon>Yinpterochiroptera</taxon>
        <taxon>Pteropodoidea</taxon>
        <taxon>Pteropodidae</taxon>
        <taxon>Pteropodinae</taxon>
        <taxon>Pteropus</taxon>
    </lineage>
</organism>
<accession>A0A6P3S637</accession>
<evidence type="ECO:0000313" key="3">
    <source>
        <dbReference type="RefSeq" id="XP_011385756.1"/>
    </source>
</evidence>
<gene>
    <name evidence="3" type="primary">LOC105311468</name>
</gene>
<sequence length="170" mass="18650">MALALNAYLSHAGIRLREARPSSTAEKAPSAPDKDKWLPFFPKTKKQSSNSKKDKDALEDRKRNPLLRYIGKPRSSSQSSESMGTAARWGHSPAGPLRDRRPRQPQPSSGAQHPSWLPSSRLEQRLGRAGAVDSRCPQPPRGTLCRGPVRGDSRCSAERGLGPRGPQCHL</sequence>
<feature type="compositionally biased region" description="Polar residues" evidence="1">
    <location>
        <begin position="74"/>
        <end position="83"/>
    </location>
</feature>
<dbReference type="GeneID" id="105311468"/>